<dbReference type="Proteomes" id="UP000076532">
    <property type="component" value="Unassembled WGS sequence"/>
</dbReference>
<dbReference type="AlphaFoldDB" id="A0A167WIF5"/>
<organism evidence="1 2">
    <name type="scientific">Athelia psychrophila</name>
    <dbReference type="NCBI Taxonomy" id="1759441"/>
    <lineage>
        <taxon>Eukaryota</taxon>
        <taxon>Fungi</taxon>
        <taxon>Dikarya</taxon>
        <taxon>Basidiomycota</taxon>
        <taxon>Agaricomycotina</taxon>
        <taxon>Agaricomycetes</taxon>
        <taxon>Agaricomycetidae</taxon>
        <taxon>Atheliales</taxon>
        <taxon>Atheliaceae</taxon>
        <taxon>Athelia</taxon>
    </lineage>
</organism>
<dbReference type="EMBL" id="KV417802">
    <property type="protein sequence ID" value="KZP06138.1"/>
    <property type="molecule type" value="Genomic_DNA"/>
</dbReference>
<protein>
    <submittedName>
        <fullName evidence="1">Uncharacterized protein</fullName>
    </submittedName>
</protein>
<name>A0A167WIF5_9AGAM</name>
<evidence type="ECO:0000313" key="2">
    <source>
        <dbReference type="Proteomes" id="UP000076532"/>
    </source>
</evidence>
<keyword evidence="2" id="KW-1185">Reference proteome</keyword>
<reference evidence="1 2" key="1">
    <citation type="journal article" date="2016" name="Mol. Biol. Evol.">
        <title>Comparative Genomics of Early-Diverging Mushroom-Forming Fungi Provides Insights into the Origins of Lignocellulose Decay Capabilities.</title>
        <authorList>
            <person name="Nagy L.G."/>
            <person name="Riley R."/>
            <person name="Tritt A."/>
            <person name="Adam C."/>
            <person name="Daum C."/>
            <person name="Floudas D."/>
            <person name="Sun H."/>
            <person name="Yadav J.S."/>
            <person name="Pangilinan J."/>
            <person name="Larsson K.H."/>
            <person name="Matsuura K."/>
            <person name="Barry K."/>
            <person name="Labutti K."/>
            <person name="Kuo R."/>
            <person name="Ohm R.A."/>
            <person name="Bhattacharya S.S."/>
            <person name="Shirouzu T."/>
            <person name="Yoshinaga Y."/>
            <person name="Martin F.M."/>
            <person name="Grigoriev I.V."/>
            <person name="Hibbett D.S."/>
        </authorList>
    </citation>
    <scope>NUCLEOTIDE SEQUENCE [LARGE SCALE GENOMIC DNA]</scope>
    <source>
        <strain evidence="1 2">CBS 109695</strain>
    </source>
</reference>
<evidence type="ECO:0000313" key="1">
    <source>
        <dbReference type="EMBL" id="KZP06138.1"/>
    </source>
</evidence>
<proteinExistence type="predicted"/>
<gene>
    <name evidence="1" type="ORF">FIBSPDRAFT_876798</name>
</gene>
<accession>A0A167WIF5</accession>
<sequence>MTAAAAQLLWVIRIRELLGLHLRPLPRHEIPRTRYNRHVQGLIRVLRRTITSPASQGSRINAITRRNLPSDGLKWPTFKFRS</sequence>